<feature type="region of interest" description="Disordered" evidence="6">
    <location>
        <begin position="226"/>
        <end position="262"/>
    </location>
</feature>
<evidence type="ECO:0000256" key="4">
    <source>
        <dbReference type="ARBA" id="ARBA00023136"/>
    </source>
</evidence>
<keyword evidence="4" id="KW-0472">Membrane</keyword>
<feature type="compositionally biased region" description="Basic and acidic residues" evidence="6">
    <location>
        <begin position="28"/>
        <end position="43"/>
    </location>
</feature>
<feature type="compositionally biased region" description="Polar residues" evidence="6">
    <location>
        <begin position="44"/>
        <end position="63"/>
    </location>
</feature>
<dbReference type="Pfam" id="PF06583">
    <property type="entry name" value="Neogenin_C"/>
    <property type="match status" value="1"/>
</dbReference>
<keyword evidence="3" id="KW-1133">Transmembrane helix</keyword>
<feature type="domain" description="Neogenin C-terminal" evidence="7">
    <location>
        <begin position="22"/>
        <end position="308"/>
    </location>
</feature>
<feature type="compositionally biased region" description="Polar residues" evidence="6">
    <location>
        <begin position="243"/>
        <end position="262"/>
    </location>
</feature>
<evidence type="ECO:0000313" key="9">
    <source>
        <dbReference type="Proteomes" id="UP000075901"/>
    </source>
</evidence>
<feature type="region of interest" description="Disordered" evidence="6">
    <location>
        <begin position="1"/>
        <end position="109"/>
    </location>
</feature>
<evidence type="ECO:0000256" key="3">
    <source>
        <dbReference type="ARBA" id="ARBA00022989"/>
    </source>
</evidence>
<keyword evidence="9" id="KW-1185">Reference proteome</keyword>
<feature type="compositionally biased region" description="Polar residues" evidence="6">
    <location>
        <begin position="95"/>
        <end position="109"/>
    </location>
</feature>
<evidence type="ECO:0000313" key="8">
    <source>
        <dbReference type="EnsemblMetazoa" id="AMAM013170-PA"/>
    </source>
</evidence>
<evidence type="ECO:0000256" key="6">
    <source>
        <dbReference type="SAM" id="MobiDB-lite"/>
    </source>
</evidence>
<accession>A0A182STN8</accession>
<organism evidence="8 9">
    <name type="scientific">Anopheles maculatus</name>
    <dbReference type="NCBI Taxonomy" id="74869"/>
    <lineage>
        <taxon>Eukaryota</taxon>
        <taxon>Metazoa</taxon>
        <taxon>Ecdysozoa</taxon>
        <taxon>Arthropoda</taxon>
        <taxon>Hexapoda</taxon>
        <taxon>Insecta</taxon>
        <taxon>Pterygota</taxon>
        <taxon>Neoptera</taxon>
        <taxon>Endopterygota</taxon>
        <taxon>Diptera</taxon>
        <taxon>Nematocera</taxon>
        <taxon>Culicoidea</taxon>
        <taxon>Culicidae</taxon>
        <taxon>Anophelinae</taxon>
        <taxon>Anopheles</taxon>
        <taxon>Anopheles maculatus group</taxon>
    </lineage>
</organism>
<dbReference type="InterPro" id="IPR010560">
    <property type="entry name" value="Neogenin_C"/>
</dbReference>
<evidence type="ECO:0000259" key="7">
    <source>
        <dbReference type="Pfam" id="PF06583"/>
    </source>
</evidence>
<comment type="subcellular location">
    <subcellularLocation>
        <location evidence="1">Membrane</location>
        <topology evidence="1">Single-pass type I membrane protein</topology>
    </subcellularLocation>
</comment>
<dbReference type="EnsemblMetazoa" id="AMAM013170-RA">
    <property type="protein sequence ID" value="AMAM013170-PA"/>
    <property type="gene ID" value="AMAM013170"/>
</dbReference>
<protein>
    <recommendedName>
        <fullName evidence="7">Neogenin C-terminal domain-containing protein</fullName>
    </recommendedName>
</protein>
<reference evidence="9" key="1">
    <citation type="submission" date="2013-09" db="EMBL/GenBank/DDBJ databases">
        <title>The Genome Sequence of Anopheles maculatus species B.</title>
        <authorList>
            <consortium name="The Broad Institute Genomics Platform"/>
            <person name="Neafsey D.E."/>
            <person name="Besansky N."/>
            <person name="Howell P."/>
            <person name="Walton C."/>
            <person name="Young S.K."/>
            <person name="Zeng Q."/>
            <person name="Gargeya S."/>
            <person name="Fitzgerald M."/>
            <person name="Haas B."/>
            <person name="Abouelleil A."/>
            <person name="Allen A.W."/>
            <person name="Alvarado L."/>
            <person name="Arachchi H.M."/>
            <person name="Berlin A.M."/>
            <person name="Chapman S.B."/>
            <person name="Gainer-Dewar J."/>
            <person name="Goldberg J."/>
            <person name="Griggs A."/>
            <person name="Gujja S."/>
            <person name="Hansen M."/>
            <person name="Howarth C."/>
            <person name="Imamovic A."/>
            <person name="Ireland A."/>
            <person name="Larimer J."/>
            <person name="McCowan C."/>
            <person name="Murphy C."/>
            <person name="Pearson M."/>
            <person name="Poon T.W."/>
            <person name="Priest M."/>
            <person name="Roberts A."/>
            <person name="Saif S."/>
            <person name="Shea T."/>
            <person name="Sisk P."/>
            <person name="Sykes S."/>
            <person name="Wortman J."/>
            <person name="Nusbaum C."/>
            <person name="Birren B."/>
        </authorList>
    </citation>
    <scope>NUCLEOTIDE SEQUENCE [LARGE SCALE GENOMIC DNA]</scope>
    <source>
        <strain evidence="9">maculatus3</strain>
    </source>
</reference>
<evidence type="ECO:0000256" key="1">
    <source>
        <dbReference type="ARBA" id="ARBA00004479"/>
    </source>
</evidence>
<keyword evidence="5" id="KW-0325">Glycoprotein</keyword>
<name>A0A182STN8_9DIPT</name>
<feature type="compositionally biased region" description="Basic and acidic residues" evidence="6">
    <location>
        <begin position="1"/>
        <end position="11"/>
    </location>
</feature>
<evidence type="ECO:0000256" key="2">
    <source>
        <dbReference type="ARBA" id="ARBA00022692"/>
    </source>
</evidence>
<dbReference type="VEuPathDB" id="VectorBase:AMAM013170"/>
<proteinExistence type="predicted"/>
<evidence type="ECO:0000256" key="5">
    <source>
        <dbReference type="ARBA" id="ARBA00023180"/>
    </source>
</evidence>
<reference evidence="8" key="2">
    <citation type="submission" date="2020-05" db="UniProtKB">
        <authorList>
            <consortium name="EnsemblMetazoa"/>
        </authorList>
    </citation>
    <scope>IDENTIFICATION</scope>
    <source>
        <strain evidence="8">maculatus3</strain>
    </source>
</reference>
<keyword evidence="2" id="KW-0812">Transmembrane</keyword>
<dbReference type="Proteomes" id="UP000075901">
    <property type="component" value="Unassembled WGS sequence"/>
</dbReference>
<dbReference type="GO" id="GO:0016020">
    <property type="term" value="C:membrane"/>
    <property type="evidence" value="ECO:0007669"/>
    <property type="project" value="UniProtKB-SubCell"/>
</dbReference>
<dbReference type="AlphaFoldDB" id="A0A182STN8"/>
<sequence length="313" mass="33896">KIPEGTPEHAKKSYQKNNAGIIKPPDLWIHHDQMELKNMDKGNHGTTPGSVDGGASSSGTMTLPRSVGGHDYDSETPITHVTNSLDKRSYVPGYNGNTTSLSSTMERPSYPRTQYSTAARPHIAMDQQTLSQQNLLQQPPQLPPANPLAQTPENPYTYDSSYRYVEGGFCSSKAGRRMINELNELLFFASPNVTYAQGIAIDAPKRGQGHPLRSFSVPAPPASTPIISGQGKHGTPTPAVTIRPQNSSPYKKPSLSSGSLTNRLQTGPVVAHSNDEIQRLAPSTSTEELNQEMANLEGLMKDLSAITANEFEC</sequence>